<protein>
    <submittedName>
        <fullName evidence="1">Addiction module antitoxin RelB</fullName>
    </submittedName>
</protein>
<dbReference type="RefSeq" id="WP_088417659.1">
    <property type="nucleotide sequence ID" value="NZ_NJBA01000004.1"/>
</dbReference>
<dbReference type="EMBL" id="NJBA01000004">
    <property type="protein sequence ID" value="OWP50231.1"/>
    <property type="molecule type" value="Genomic_DNA"/>
</dbReference>
<dbReference type="PANTHER" id="PTHR41791">
    <property type="entry name" value="SSL7039 PROTEIN"/>
    <property type="match status" value="1"/>
</dbReference>
<gene>
    <name evidence="1" type="ORF">CEG18_11775</name>
</gene>
<name>A0A2D0ADN5_PSENT</name>
<dbReference type="NCBIfam" id="TIGR02683">
    <property type="entry name" value="upstrm_HI1419"/>
    <property type="match status" value="1"/>
</dbReference>
<dbReference type="Proteomes" id="UP000198145">
    <property type="component" value="Unassembled WGS sequence"/>
</dbReference>
<evidence type="ECO:0000313" key="2">
    <source>
        <dbReference type="Proteomes" id="UP000198145"/>
    </source>
</evidence>
<dbReference type="AlphaFoldDB" id="A0A2D0ADN5"/>
<reference evidence="1 2" key="1">
    <citation type="submission" date="2017-06" db="EMBL/GenBank/DDBJ databases">
        <title>Draft genome of Pseudomonas nitroreducens DF05.</title>
        <authorList>
            <person name="Iyer R."/>
        </authorList>
    </citation>
    <scope>NUCLEOTIDE SEQUENCE [LARGE SCALE GENOMIC DNA]</scope>
    <source>
        <strain evidence="1 2">DF05</strain>
    </source>
</reference>
<dbReference type="PIRSF" id="PIRSF028744">
    <property type="entry name" value="Addict_mod_HI1419"/>
    <property type="match status" value="1"/>
</dbReference>
<accession>A0A2D0ADN5</accession>
<comment type="caution">
    <text evidence="1">The sequence shown here is derived from an EMBL/GenBank/DDBJ whole genome shotgun (WGS) entry which is preliminary data.</text>
</comment>
<dbReference type="InterPro" id="IPR014056">
    <property type="entry name" value="TypeIITA-like_toxin_pred"/>
</dbReference>
<sequence length="98" mass="11030">MTYQLKQTAQFDRWLSGLRDDRGKVAILRRLDRIRSGHLGDTRSVGIGVSELRLDIGPGYRVYFTRRGDVLILLLCGGDKSSQQRDIKLAQQLAGAIE</sequence>
<organism evidence="1 2">
    <name type="scientific">Pseudomonas nitroreducens</name>
    <dbReference type="NCBI Taxonomy" id="46680"/>
    <lineage>
        <taxon>Bacteria</taxon>
        <taxon>Pseudomonadati</taxon>
        <taxon>Pseudomonadota</taxon>
        <taxon>Gammaproteobacteria</taxon>
        <taxon>Pseudomonadales</taxon>
        <taxon>Pseudomonadaceae</taxon>
        <taxon>Pseudomonas</taxon>
    </lineage>
</organism>
<evidence type="ECO:0000313" key="1">
    <source>
        <dbReference type="EMBL" id="OWP50231.1"/>
    </source>
</evidence>
<dbReference type="PANTHER" id="PTHR41791:SF1">
    <property type="entry name" value="SSL7039 PROTEIN"/>
    <property type="match status" value="1"/>
</dbReference>
<proteinExistence type="predicted"/>
<dbReference type="eggNOG" id="COG3657">
    <property type="taxonomic scope" value="Bacteria"/>
</dbReference>